<reference evidence="1" key="2">
    <citation type="submission" date="2019-01" db="UniProtKB">
        <authorList>
            <consortium name="EnsemblPlants"/>
        </authorList>
    </citation>
    <scope>IDENTIFICATION</scope>
    <source>
        <strain evidence="1">cv. Heinz 1706</strain>
    </source>
</reference>
<dbReference type="PaxDb" id="4081-Solyc01g016580.1.1"/>
<evidence type="ECO:0000313" key="1">
    <source>
        <dbReference type="EnsemblPlants" id="Solyc01g016580.1.1.1"/>
    </source>
</evidence>
<sequence>MGGHMSKNPGETSAAIDNLQCKIELNSYEDACRVDTDLQSFDTNLQARNNHVINTL</sequence>
<accession>A0A3Q7ECE2</accession>
<dbReference type="STRING" id="4081.A0A3Q7ECE2"/>
<dbReference type="Gramene" id="Solyc01g016580.1.1">
    <property type="protein sequence ID" value="Solyc01g016580.1.1.1"/>
    <property type="gene ID" value="Solyc01g016580.1"/>
</dbReference>
<dbReference type="InParanoid" id="A0A3Q7ECE2"/>
<dbReference type="EnsemblPlants" id="Solyc01g016580.1.1">
    <property type="protein sequence ID" value="Solyc01g016580.1.1.1"/>
    <property type="gene ID" value="Solyc01g016580.1"/>
</dbReference>
<dbReference type="Proteomes" id="UP000004994">
    <property type="component" value="Chromosome 1"/>
</dbReference>
<name>A0A3Q7ECE2_SOLLC</name>
<dbReference type="AlphaFoldDB" id="A0A3Q7ECE2"/>
<keyword evidence="2" id="KW-1185">Reference proteome</keyword>
<protein>
    <submittedName>
        <fullName evidence="1">Uncharacterized protein</fullName>
    </submittedName>
</protein>
<evidence type="ECO:0000313" key="2">
    <source>
        <dbReference type="Proteomes" id="UP000004994"/>
    </source>
</evidence>
<organism evidence="1">
    <name type="scientific">Solanum lycopersicum</name>
    <name type="common">Tomato</name>
    <name type="synonym">Lycopersicon esculentum</name>
    <dbReference type="NCBI Taxonomy" id="4081"/>
    <lineage>
        <taxon>Eukaryota</taxon>
        <taxon>Viridiplantae</taxon>
        <taxon>Streptophyta</taxon>
        <taxon>Embryophyta</taxon>
        <taxon>Tracheophyta</taxon>
        <taxon>Spermatophyta</taxon>
        <taxon>Magnoliopsida</taxon>
        <taxon>eudicotyledons</taxon>
        <taxon>Gunneridae</taxon>
        <taxon>Pentapetalae</taxon>
        <taxon>asterids</taxon>
        <taxon>lamiids</taxon>
        <taxon>Solanales</taxon>
        <taxon>Solanaceae</taxon>
        <taxon>Solanoideae</taxon>
        <taxon>Solaneae</taxon>
        <taxon>Solanum</taxon>
        <taxon>Solanum subgen. Lycopersicon</taxon>
    </lineage>
</organism>
<proteinExistence type="predicted"/>
<reference evidence="1" key="1">
    <citation type="journal article" date="2012" name="Nature">
        <title>The tomato genome sequence provides insights into fleshy fruit evolution.</title>
        <authorList>
            <consortium name="Tomato Genome Consortium"/>
        </authorList>
    </citation>
    <scope>NUCLEOTIDE SEQUENCE [LARGE SCALE GENOMIC DNA]</scope>
    <source>
        <strain evidence="1">cv. Heinz 1706</strain>
    </source>
</reference>